<dbReference type="AlphaFoldDB" id="A0A0K0E7F3"/>
<dbReference type="Proteomes" id="UP000035681">
    <property type="component" value="Unplaced"/>
</dbReference>
<feature type="transmembrane region" description="Helical" evidence="1">
    <location>
        <begin position="100"/>
        <end position="122"/>
    </location>
</feature>
<keyword evidence="1" id="KW-1133">Transmembrane helix</keyword>
<feature type="transmembrane region" description="Helical" evidence="1">
    <location>
        <begin position="281"/>
        <end position="304"/>
    </location>
</feature>
<keyword evidence="1" id="KW-0812">Transmembrane</keyword>
<dbReference type="Pfam" id="PF10326">
    <property type="entry name" value="7TM_GPCR_Str"/>
    <property type="match status" value="1"/>
</dbReference>
<dbReference type="InterPro" id="IPR019428">
    <property type="entry name" value="7TM_GPCR_serpentine_rcpt_Str"/>
</dbReference>
<dbReference type="PANTHER" id="PTHR22943">
    <property type="entry name" value="7-TRANSMEMBRANE DOMAIN RECEPTOR C.ELEGANS"/>
    <property type="match status" value="1"/>
</dbReference>
<dbReference type="WBParaSite" id="TCONS_00001646.p1">
    <property type="protein sequence ID" value="TCONS_00001646.p1"/>
    <property type="gene ID" value="XLOC_001525"/>
</dbReference>
<organism evidence="3">
    <name type="scientific">Strongyloides stercoralis</name>
    <name type="common">Threadworm</name>
    <dbReference type="NCBI Taxonomy" id="6248"/>
    <lineage>
        <taxon>Eukaryota</taxon>
        <taxon>Metazoa</taxon>
        <taxon>Ecdysozoa</taxon>
        <taxon>Nematoda</taxon>
        <taxon>Chromadorea</taxon>
        <taxon>Rhabditida</taxon>
        <taxon>Tylenchina</taxon>
        <taxon>Panagrolaimomorpha</taxon>
        <taxon>Strongyloidoidea</taxon>
        <taxon>Strongyloididae</taxon>
        <taxon>Strongyloides</taxon>
    </lineage>
</organism>
<name>A0A0K0E7F3_STRER</name>
<protein>
    <submittedName>
        <fullName evidence="4">G-protein coupled receptors family 1 profile domain-containing protein</fullName>
    </submittedName>
    <submittedName>
        <fullName evidence="3">G_PROTEIN_RECEP_F1_2 domain-containing protein</fullName>
    </submittedName>
</protein>
<evidence type="ECO:0000313" key="2">
    <source>
        <dbReference type="Proteomes" id="UP000035681"/>
    </source>
</evidence>
<dbReference type="WBParaSite" id="SSTP_0000543000.1">
    <property type="protein sequence ID" value="SSTP_0000543000.1"/>
    <property type="gene ID" value="SSTP_0000543000"/>
</dbReference>
<keyword evidence="2" id="KW-1185">Reference proteome</keyword>
<proteinExistence type="predicted"/>
<evidence type="ECO:0000256" key="1">
    <source>
        <dbReference type="SAM" id="Phobius"/>
    </source>
</evidence>
<accession>A0A0K0E7F3</accession>
<evidence type="ECO:0000313" key="3">
    <source>
        <dbReference type="WBParaSite" id="SSTP_0000543000.1"/>
    </source>
</evidence>
<keyword evidence="1" id="KW-0472">Membrane</keyword>
<reference evidence="3" key="1">
    <citation type="submission" date="2015-08" db="UniProtKB">
        <authorList>
            <consortium name="WormBaseParasite"/>
        </authorList>
    </citation>
    <scope>IDENTIFICATION</scope>
</reference>
<dbReference type="PANTHER" id="PTHR22943:SF248">
    <property type="entry name" value="SEVEN TM RECEPTOR"/>
    <property type="match status" value="1"/>
</dbReference>
<feature type="transmembrane region" description="Helical" evidence="1">
    <location>
        <begin position="142"/>
        <end position="161"/>
    </location>
</feature>
<sequence>MTRLNIYINAPTFIHYTLGYILSYVGLIVNIIVIIFTFKNNIANKNKEQRLITRISSATNISYAIINLIVHPQLEFVGDTILLRCYGYGMFATSSFLKMFFIYLFIYGYIIIFTCVSIGLLFRYHLLCRKVSLTKKQIIKQYVICFIYSVCTGVVYTFNFVPNVPLEFINKVNLNLTIWKNEDPSFWEHILIYRGNSILLYCSILLYISLIVGTYGFIIFSVYKMKTLLKTNRDCFSRKTLHLQRQFNRILDVQSITPIFLILLPIFFGVILVITKVRVNGFGLFIILGLESIPFINGLSVILLTKEYRIRKIFSNNTSLKSTTKVNSRPNKSTIF</sequence>
<feature type="transmembrane region" description="Helical" evidence="1">
    <location>
        <begin position="20"/>
        <end position="39"/>
    </location>
</feature>
<evidence type="ECO:0000313" key="4">
    <source>
        <dbReference type="WBParaSite" id="TCONS_00001646.p1"/>
    </source>
</evidence>
<feature type="transmembrane region" description="Helical" evidence="1">
    <location>
        <begin position="198"/>
        <end position="223"/>
    </location>
</feature>
<feature type="transmembrane region" description="Helical" evidence="1">
    <location>
        <begin position="255"/>
        <end position="275"/>
    </location>
</feature>